<gene>
    <name evidence="2" type="ORF">CAMP_LOCUS10243</name>
</gene>
<accession>A0A9P1IP39</accession>
<sequence length="269" mass="32384">MIIWNDLPFELKLEVFQYLTRKERLKFGQCSFSCLKQVLQEEKEIESLTIEKITRGKKNTIFKLTIDFTFEITFKKIGELCEIRQSGEIMWKSTGNAENLAVRFFKHILMKSRNNLRELKIWKLDFHIKNKSIDNFPLLQAFDISTSQIDQLYYFLAKSENIKYLYLELEEVIGNAKHTLKLAEDFKWISLEKIRLKSNNSDVAMDILYRLNNRKYREIEVLIFDEKFENVDQKLMDIFRKTFYLRTNLKFTNKQFIELEKIVNSIELH</sequence>
<dbReference type="InterPro" id="IPR001810">
    <property type="entry name" value="F-box_dom"/>
</dbReference>
<dbReference type="EMBL" id="CANHGI010000004">
    <property type="protein sequence ID" value="CAI5447606.1"/>
    <property type="molecule type" value="Genomic_DNA"/>
</dbReference>
<dbReference type="Proteomes" id="UP001152747">
    <property type="component" value="Unassembled WGS sequence"/>
</dbReference>
<comment type="caution">
    <text evidence="2">The sequence shown here is derived from an EMBL/GenBank/DDBJ whole genome shotgun (WGS) entry which is preliminary data.</text>
</comment>
<protein>
    <recommendedName>
        <fullName evidence="1">F-box domain-containing protein</fullName>
    </recommendedName>
</protein>
<evidence type="ECO:0000313" key="3">
    <source>
        <dbReference type="Proteomes" id="UP001152747"/>
    </source>
</evidence>
<name>A0A9P1IP39_9PELO</name>
<keyword evidence="3" id="KW-1185">Reference proteome</keyword>
<organism evidence="2 3">
    <name type="scientific">Caenorhabditis angaria</name>
    <dbReference type="NCBI Taxonomy" id="860376"/>
    <lineage>
        <taxon>Eukaryota</taxon>
        <taxon>Metazoa</taxon>
        <taxon>Ecdysozoa</taxon>
        <taxon>Nematoda</taxon>
        <taxon>Chromadorea</taxon>
        <taxon>Rhabditida</taxon>
        <taxon>Rhabditina</taxon>
        <taxon>Rhabditomorpha</taxon>
        <taxon>Rhabditoidea</taxon>
        <taxon>Rhabditidae</taxon>
        <taxon>Peloderinae</taxon>
        <taxon>Caenorhabditis</taxon>
    </lineage>
</organism>
<dbReference type="Pfam" id="PF00646">
    <property type="entry name" value="F-box"/>
    <property type="match status" value="1"/>
</dbReference>
<reference evidence="2" key="1">
    <citation type="submission" date="2022-11" db="EMBL/GenBank/DDBJ databases">
        <authorList>
            <person name="Kikuchi T."/>
        </authorList>
    </citation>
    <scope>NUCLEOTIDE SEQUENCE</scope>
    <source>
        <strain evidence="2">PS1010</strain>
    </source>
</reference>
<feature type="domain" description="F-box" evidence="1">
    <location>
        <begin position="4"/>
        <end position="33"/>
    </location>
</feature>
<evidence type="ECO:0000313" key="2">
    <source>
        <dbReference type="EMBL" id="CAI5447606.1"/>
    </source>
</evidence>
<evidence type="ECO:0000259" key="1">
    <source>
        <dbReference type="Pfam" id="PF00646"/>
    </source>
</evidence>
<dbReference type="AlphaFoldDB" id="A0A9P1IP39"/>
<proteinExistence type="predicted"/>